<dbReference type="InterPro" id="IPR036034">
    <property type="entry name" value="PDZ_sf"/>
</dbReference>
<feature type="domain" description="PDZ" evidence="12">
    <location>
        <begin position="110"/>
        <end position="186"/>
    </location>
</feature>
<gene>
    <name evidence="13" type="ORF">COT66_01995</name>
</gene>
<protein>
    <recommendedName>
        <fullName evidence="12">PDZ domain-containing protein</fullName>
    </recommendedName>
</protein>
<dbReference type="PANTHER" id="PTHR42837">
    <property type="entry name" value="REGULATOR OF SIGMA-E PROTEASE RSEP"/>
    <property type="match status" value="1"/>
</dbReference>
<evidence type="ECO:0000256" key="4">
    <source>
        <dbReference type="ARBA" id="ARBA00022670"/>
    </source>
</evidence>
<feature type="transmembrane region" description="Helical" evidence="11">
    <location>
        <begin position="330"/>
        <end position="348"/>
    </location>
</feature>
<dbReference type="CDD" id="cd06163">
    <property type="entry name" value="S2P-M50_PDZ_RseP-like"/>
    <property type="match status" value="1"/>
</dbReference>
<comment type="similarity">
    <text evidence="3">Belongs to the peptidase M50B family.</text>
</comment>
<name>A0A2M6XAL3_9BACT</name>
<organism evidence="13 14">
    <name type="scientific">Candidatus Shapirobacteria bacterium CG09_land_8_20_14_0_10_49_15</name>
    <dbReference type="NCBI Taxonomy" id="1974482"/>
    <lineage>
        <taxon>Bacteria</taxon>
        <taxon>Candidatus Shapironibacteriota</taxon>
    </lineage>
</organism>
<dbReference type="InterPro" id="IPR001478">
    <property type="entry name" value="PDZ"/>
</dbReference>
<feature type="transmembrane region" description="Helical" evidence="11">
    <location>
        <begin position="96"/>
        <end position="118"/>
    </location>
</feature>
<keyword evidence="6" id="KW-0378">Hydrolase</keyword>
<keyword evidence="9" id="KW-0482">Metalloprotease</keyword>
<evidence type="ECO:0000256" key="6">
    <source>
        <dbReference type="ARBA" id="ARBA00022801"/>
    </source>
</evidence>
<dbReference type="Pfam" id="PF02163">
    <property type="entry name" value="Peptidase_M50"/>
    <property type="match status" value="1"/>
</dbReference>
<dbReference type="CDD" id="cd23081">
    <property type="entry name" value="cpPDZ_EcRseP-like"/>
    <property type="match status" value="1"/>
</dbReference>
<dbReference type="GO" id="GO:0004222">
    <property type="term" value="F:metalloendopeptidase activity"/>
    <property type="evidence" value="ECO:0007669"/>
    <property type="project" value="InterPro"/>
</dbReference>
<comment type="cofactor">
    <cofactor evidence="1">
        <name>Zn(2+)</name>
        <dbReference type="ChEBI" id="CHEBI:29105"/>
    </cofactor>
</comment>
<evidence type="ECO:0000256" key="1">
    <source>
        <dbReference type="ARBA" id="ARBA00001947"/>
    </source>
</evidence>
<dbReference type="InterPro" id="IPR041489">
    <property type="entry name" value="PDZ_6"/>
</dbReference>
<keyword evidence="8 11" id="KW-1133">Transmembrane helix</keyword>
<evidence type="ECO:0000259" key="12">
    <source>
        <dbReference type="SMART" id="SM00228"/>
    </source>
</evidence>
<dbReference type="GO" id="GO:0016020">
    <property type="term" value="C:membrane"/>
    <property type="evidence" value="ECO:0007669"/>
    <property type="project" value="UniProtKB-SubCell"/>
</dbReference>
<evidence type="ECO:0000313" key="14">
    <source>
        <dbReference type="Proteomes" id="UP000231214"/>
    </source>
</evidence>
<keyword evidence="10 11" id="KW-0472">Membrane</keyword>
<evidence type="ECO:0000256" key="11">
    <source>
        <dbReference type="SAM" id="Phobius"/>
    </source>
</evidence>
<dbReference type="InterPro" id="IPR008915">
    <property type="entry name" value="Peptidase_M50"/>
</dbReference>
<evidence type="ECO:0000256" key="3">
    <source>
        <dbReference type="ARBA" id="ARBA00007931"/>
    </source>
</evidence>
<dbReference type="PANTHER" id="PTHR42837:SF2">
    <property type="entry name" value="MEMBRANE METALLOPROTEASE ARASP2, CHLOROPLASTIC-RELATED"/>
    <property type="match status" value="1"/>
</dbReference>
<dbReference type="Gene3D" id="2.30.42.10">
    <property type="match status" value="1"/>
</dbReference>
<dbReference type="AlphaFoldDB" id="A0A2M6XAL3"/>
<dbReference type="Pfam" id="PF17820">
    <property type="entry name" value="PDZ_6"/>
    <property type="match status" value="1"/>
</dbReference>
<evidence type="ECO:0000313" key="13">
    <source>
        <dbReference type="EMBL" id="PIU02107.1"/>
    </source>
</evidence>
<evidence type="ECO:0000256" key="8">
    <source>
        <dbReference type="ARBA" id="ARBA00022989"/>
    </source>
</evidence>
<keyword evidence="7" id="KW-0862">Zinc</keyword>
<dbReference type="SMART" id="SM00228">
    <property type="entry name" value="PDZ"/>
    <property type="match status" value="1"/>
</dbReference>
<evidence type="ECO:0000256" key="5">
    <source>
        <dbReference type="ARBA" id="ARBA00022692"/>
    </source>
</evidence>
<keyword evidence="5 11" id="KW-0812">Transmembrane</keyword>
<comment type="caution">
    <text evidence="13">The sequence shown here is derived from an EMBL/GenBank/DDBJ whole genome shotgun (WGS) entry which is preliminary data.</text>
</comment>
<comment type="subcellular location">
    <subcellularLocation>
        <location evidence="2">Membrane</location>
        <topology evidence="2">Multi-pass membrane protein</topology>
    </subcellularLocation>
</comment>
<reference evidence="14" key="1">
    <citation type="submission" date="2017-09" db="EMBL/GenBank/DDBJ databases">
        <title>Depth-based differentiation of microbial function through sediment-hosted aquifers and enrichment of novel symbionts in the deep terrestrial subsurface.</title>
        <authorList>
            <person name="Probst A.J."/>
            <person name="Ladd B."/>
            <person name="Jarett J.K."/>
            <person name="Geller-Mcgrath D.E."/>
            <person name="Sieber C.M.K."/>
            <person name="Emerson J.B."/>
            <person name="Anantharaman K."/>
            <person name="Thomas B.C."/>
            <person name="Malmstrom R."/>
            <person name="Stieglmeier M."/>
            <person name="Klingl A."/>
            <person name="Woyke T."/>
            <person name="Ryan C.M."/>
            <person name="Banfield J.F."/>
        </authorList>
    </citation>
    <scope>NUCLEOTIDE SEQUENCE [LARGE SCALE GENOMIC DNA]</scope>
</reference>
<sequence length="370" mass="40254">MLSLLVFLLTLSVLVLVHELGHFLAAKKAGIKVEEFGFGYPPRAWGKKIGETIYSLNWIPFGGFVRLYGEELQEAKGQVSQGVNRAFWAKSKAARVMVILAGVVGNLLLAVFCFSIVYSVSGIPTATNQVKIIEVAVDSPAEAAGFKQDDLVIAVDGQAVKNIEDFTQKIAAKKGEEVNLLVKDGEEKNVLVTPRSNPPEGQGALGVVVSGFEMKQYPWWQMPARSAWQGLQEAVGWGGLIASSFGKMIVDWVGQGVAPQDIGGPVAIFQASAGVAHEGILAILRFMGILSVNLVVLNVLPFPALDGGRLVFILYELIARRRPRPSIERWTNMVGMTVLLGLLLLVTINDVSRLLQTSALLSRFRSRWPF</sequence>
<dbReference type="EMBL" id="PEZK01000028">
    <property type="protein sequence ID" value="PIU02107.1"/>
    <property type="molecule type" value="Genomic_DNA"/>
</dbReference>
<proteinExistence type="inferred from homology"/>
<evidence type="ECO:0000256" key="2">
    <source>
        <dbReference type="ARBA" id="ARBA00004141"/>
    </source>
</evidence>
<keyword evidence="4" id="KW-0645">Protease</keyword>
<evidence type="ECO:0000256" key="7">
    <source>
        <dbReference type="ARBA" id="ARBA00022833"/>
    </source>
</evidence>
<evidence type="ECO:0000256" key="10">
    <source>
        <dbReference type="ARBA" id="ARBA00023136"/>
    </source>
</evidence>
<dbReference type="SUPFAM" id="SSF50156">
    <property type="entry name" value="PDZ domain-like"/>
    <property type="match status" value="1"/>
</dbReference>
<dbReference type="GO" id="GO:0006508">
    <property type="term" value="P:proteolysis"/>
    <property type="evidence" value="ECO:0007669"/>
    <property type="project" value="UniProtKB-KW"/>
</dbReference>
<evidence type="ECO:0000256" key="9">
    <source>
        <dbReference type="ARBA" id="ARBA00023049"/>
    </source>
</evidence>
<dbReference type="InterPro" id="IPR004387">
    <property type="entry name" value="Pept_M50_Zn"/>
</dbReference>
<accession>A0A2M6XAL3</accession>
<dbReference type="Proteomes" id="UP000231214">
    <property type="component" value="Unassembled WGS sequence"/>
</dbReference>